<dbReference type="EMBL" id="BKCJ010009302">
    <property type="protein sequence ID" value="GEU86343.1"/>
    <property type="molecule type" value="Genomic_DNA"/>
</dbReference>
<name>A0A6L2NJI5_TANCI</name>
<sequence>MLNSTFITRENGGNEGGDYDIVSYLESKRGLLPLRICEAFGGYTRDLDLIWKETGQDCSFTRGGFKELHTISGDGVAIPSDVVKTYKRRHQEINENPIRTLADYSRPSHEGYQNTIELPEGNNVVPLRSDTIRAVNYAAGGRLGETSAEKAWSTNEELAQYEEEGWNDPISLEE</sequence>
<accession>A0A6L2NJI5</accession>
<gene>
    <name evidence="1" type="ORF">Tci_058321</name>
</gene>
<proteinExistence type="predicted"/>
<dbReference type="AlphaFoldDB" id="A0A6L2NJI5"/>
<evidence type="ECO:0000313" key="1">
    <source>
        <dbReference type="EMBL" id="GEU86343.1"/>
    </source>
</evidence>
<protein>
    <submittedName>
        <fullName evidence="1">Zinc finger, CCHC-type</fullName>
    </submittedName>
</protein>
<reference evidence="1" key="1">
    <citation type="journal article" date="2019" name="Sci. Rep.">
        <title>Draft genome of Tanacetum cinerariifolium, the natural source of mosquito coil.</title>
        <authorList>
            <person name="Yamashiro T."/>
            <person name="Shiraishi A."/>
            <person name="Satake H."/>
            <person name="Nakayama K."/>
        </authorList>
    </citation>
    <scope>NUCLEOTIDE SEQUENCE</scope>
</reference>
<organism evidence="1">
    <name type="scientific">Tanacetum cinerariifolium</name>
    <name type="common">Dalmatian daisy</name>
    <name type="synonym">Chrysanthemum cinerariifolium</name>
    <dbReference type="NCBI Taxonomy" id="118510"/>
    <lineage>
        <taxon>Eukaryota</taxon>
        <taxon>Viridiplantae</taxon>
        <taxon>Streptophyta</taxon>
        <taxon>Embryophyta</taxon>
        <taxon>Tracheophyta</taxon>
        <taxon>Spermatophyta</taxon>
        <taxon>Magnoliopsida</taxon>
        <taxon>eudicotyledons</taxon>
        <taxon>Gunneridae</taxon>
        <taxon>Pentapetalae</taxon>
        <taxon>asterids</taxon>
        <taxon>campanulids</taxon>
        <taxon>Asterales</taxon>
        <taxon>Asteraceae</taxon>
        <taxon>Asteroideae</taxon>
        <taxon>Anthemideae</taxon>
        <taxon>Anthemidinae</taxon>
        <taxon>Tanacetum</taxon>
    </lineage>
</organism>
<comment type="caution">
    <text evidence="1">The sequence shown here is derived from an EMBL/GenBank/DDBJ whole genome shotgun (WGS) entry which is preliminary data.</text>
</comment>